<keyword evidence="5" id="KW-1185">Reference proteome</keyword>
<evidence type="ECO:0000313" key="2">
    <source>
        <dbReference type="EMBL" id="BDR91291.1"/>
    </source>
</evidence>
<protein>
    <submittedName>
        <fullName evidence="3">Uncharacterized protein</fullName>
    </submittedName>
</protein>
<feature type="transmembrane region" description="Helical" evidence="1">
    <location>
        <begin position="95"/>
        <end position="119"/>
    </location>
</feature>
<sequence length="355" mass="40193">MRARRDPLIKYVITYIILASSALLLLLWRPMGVYVITILMIPMVALVTALLASTILKYRNEVLSDVLRGLVAPSLFVYLMIGGLTPVLISSHRVYSLVISYLMNFLAFTVIGALTNWYSRRGTIERSSMEPLMKYLSYFFIFLGLGYLFGTAYSPLFYPFMAISIVYLAIAPASMVKDRNNSLGNIIGNSRSLAMAAFGIGLLYSILSIPKPPAWNTYILIAFVFVASMAIMYAGYRLYTGGLSALEGIEEELYEAHKREIRVVTSPEYALFEEAVKEFITNGQKDKLIAYLVHELTNDGLDYEDIINRLNRLINYSSVATCRRRVNRRVLELEVRDRIDLVNELMSELLSNKNT</sequence>
<dbReference type="EMBL" id="BMNM01000012">
    <property type="protein sequence ID" value="GGI84823.1"/>
    <property type="molecule type" value="Genomic_DNA"/>
</dbReference>
<keyword evidence="1" id="KW-1133">Transmembrane helix</keyword>
<feature type="transmembrane region" description="Helical" evidence="1">
    <location>
        <begin position="156"/>
        <end position="176"/>
    </location>
</feature>
<accession>A0A830E461</accession>
<keyword evidence="1" id="KW-0812">Transmembrane</keyword>
<feature type="transmembrane region" description="Helical" evidence="1">
    <location>
        <begin position="188"/>
        <end position="209"/>
    </location>
</feature>
<dbReference type="Proteomes" id="UP001060771">
    <property type="component" value="Chromosome"/>
</dbReference>
<proteinExistence type="predicted"/>
<dbReference type="EMBL" id="AP026830">
    <property type="protein sequence ID" value="BDR91291.1"/>
    <property type="molecule type" value="Genomic_DNA"/>
</dbReference>
<feature type="transmembrane region" description="Helical" evidence="1">
    <location>
        <begin position="131"/>
        <end position="150"/>
    </location>
</feature>
<evidence type="ECO:0000313" key="3">
    <source>
        <dbReference type="EMBL" id="GGI84823.1"/>
    </source>
</evidence>
<dbReference type="AlphaFoldDB" id="A0A830E461"/>
<organism evidence="3 4">
    <name type="scientific">Vulcanisaeta souniana JCM 11219</name>
    <dbReference type="NCBI Taxonomy" id="1293586"/>
    <lineage>
        <taxon>Archaea</taxon>
        <taxon>Thermoproteota</taxon>
        <taxon>Thermoprotei</taxon>
        <taxon>Thermoproteales</taxon>
        <taxon>Thermoproteaceae</taxon>
        <taxon>Vulcanisaeta</taxon>
    </lineage>
</organism>
<dbReference type="GeneID" id="76205935"/>
<reference evidence="2" key="4">
    <citation type="journal article" date="2023" name="Microbiol. Resour. Announc.">
        <title>Complete Genome Sequence of Vulcanisaeta souniana Strain IC-059, a Hyperthermophilic Archaeon Isolated from Hot Spring Water in Japan.</title>
        <authorList>
            <person name="Kato S."/>
            <person name="Itoh T."/>
            <person name="Wu L."/>
            <person name="Ma J."/>
            <person name="Ohkuma M."/>
        </authorList>
    </citation>
    <scope>NUCLEOTIDE SEQUENCE</scope>
    <source>
        <strain evidence="2">JCM 11219</strain>
    </source>
</reference>
<evidence type="ECO:0000313" key="5">
    <source>
        <dbReference type="Proteomes" id="UP001060771"/>
    </source>
</evidence>
<dbReference type="OrthoDB" id="29100at2157"/>
<name>A0A830E461_9CREN</name>
<evidence type="ECO:0000313" key="4">
    <source>
        <dbReference type="Proteomes" id="UP000657075"/>
    </source>
</evidence>
<dbReference type="RefSeq" id="WP_188603991.1">
    <property type="nucleotide sequence ID" value="NZ_AP026830.1"/>
</dbReference>
<reference evidence="3" key="1">
    <citation type="journal article" date="2014" name="Int. J. Syst. Evol. Microbiol.">
        <title>Complete genome sequence of Corynebacterium casei LMG S-19264T (=DSM 44701T), isolated from a smear-ripened cheese.</title>
        <authorList>
            <consortium name="US DOE Joint Genome Institute (JGI-PGF)"/>
            <person name="Walter F."/>
            <person name="Albersmeier A."/>
            <person name="Kalinowski J."/>
            <person name="Ruckert C."/>
        </authorList>
    </citation>
    <scope>NUCLEOTIDE SEQUENCE</scope>
    <source>
        <strain evidence="3">JCM 11219</strain>
    </source>
</reference>
<evidence type="ECO:0000256" key="1">
    <source>
        <dbReference type="SAM" id="Phobius"/>
    </source>
</evidence>
<reference evidence="5" key="3">
    <citation type="submission" date="2022-09" db="EMBL/GenBank/DDBJ databases">
        <title>Complete genome sequence of Vulcanisaeta souniana.</title>
        <authorList>
            <person name="Kato S."/>
            <person name="Itoh T."/>
            <person name="Ohkuma M."/>
        </authorList>
    </citation>
    <scope>NUCLEOTIDE SEQUENCE [LARGE SCALE GENOMIC DNA]</scope>
    <source>
        <strain evidence="5">JCM 11219</strain>
    </source>
</reference>
<feature type="transmembrane region" description="Helical" evidence="1">
    <location>
        <begin position="12"/>
        <end position="28"/>
    </location>
</feature>
<feature type="transmembrane region" description="Helical" evidence="1">
    <location>
        <begin position="70"/>
        <end position="89"/>
    </location>
</feature>
<feature type="transmembrane region" description="Helical" evidence="1">
    <location>
        <begin position="34"/>
        <end position="58"/>
    </location>
</feature>
<dbReference type="Proteomes" id="UP000657075">
    <property type="component" value="Unassembled WGS sequence"/>
</dbReference>
<gene>
    <name evidence="3" type="ORF">GCM10007112_22230</name>
    <name evidence="2" type="ORF">Vsou_03840</name>
</gene>
<reference evidence="3" key="2">
    <citation type="submission" date="2020-09" db="EMBL/GenBank/DDBJ databases">
        <authorList>
            <person name="Sun Q."/>
            <person name="Ohkuma M."/>
        </authorList>
    </citation>
    <scope>NUCLEOTIDE SEQUENCE</scope>
    <source>
        <strain evidence="3">JCM 11219</strain>
    </source>
</reference>
<feature type="transmembrane region" description="Helical" evidence="1">
    <location>
        <begin position="215"/>
        <end position="236"/>
    </location>
</feature>
<keyword evidence="1" id="KW-0472">Membrane</keyword>